<gene>
    <name evidence="1" type="ordered locus">MfeM64YM_0076</name>
</gene>
<organism evidence="1 2">
    <name type="scientific">Mycoplasmopsis fermentans (strain M64)</name>
    <name type="common">Mycoplasma fermentans</name>
    <dbReference type="NCBI Taxonomy" id="943945"/>
    <lineage>
        <taxon>Bacteria</taxon>
        <taxon>Bacillati</taxon>
        <taxon>Mycoplasmatota</taxon>
        <taxon>Mycoplasmoidales</taxon>
        <taxon>Metamycoplasmataceae</taxon>
        <taxon>Mycoplasmopsis</taxon>
    </lineage>
</organism>
<accession>A0AB32XAQ6</accession>
<sequence>MENKRETKKVTKIEICFSKKYEN</sequence>
<proteinExistence type="predicted"/>
<dbReference type="Proteomes" id="UP000007473">
    <property type="component" value="Chromosome"/>
</dbReference>
<dbReference type="AlphaFoldDB" id="A0AB32XAQ6"/>
<dbReference type="KEGG" id="mfm:MfeM64YM_0076"/>
<reference evidence="1 2" key="1">
    <citation type="journal article" date="2011" name="J. Bacteriol.">
        <title>Genome sequence of the repetitive-sequence-rich Mycoplasma fermentans strain M64.</title>
        <authorList>
            <person name="Shu H.W."/>
            <person name="Liu T.T."/>
            <person name="Chang H.Y."/>
            <person name="Liu Y.M."/>
            <person name="Wu K.M."/>
            <person name="Shu H.Y."/>
            <person name="Tsai S.F."/>
            <person name="Hsiao K.J."/>
            <person name="Hu W.S."/>
            <person name="Ng W.V."/>
        </authorList>
    </citation>
    <scope>NUCLEOTIDE SEQUENCE [LARGE SCALE GENOMIC DNA]</scope>
    <source>
        <strain evidence="1 2">M64</strain>
    </source>
</reference>
<evidence type="ECO:0000313" key="1">
    <source>
        <dbReference type="EMBL" id="ADV34086.1"/>
    </source>
</evidence>
<protein>
    <submittedName>
        <fullName evidence="1">Uncharacterized protein</fullName>
    </submittedName>
</protein>
<name>A0AB32XAQ6_MYCFM</name>
<dbReference type="EMBL" id="CP002458">
    <property type="protein sequence ID" value="ADV34086.1"/>
    <property type="molecule type" value="Genomic_DNA"/>
</dbReference>
<evidence type="ECO:0000313" key="2">
    <source>
        <dbReference type="Proteomes" id="UP000007473"/>
    </source>
</evidence>